<organism evidence="2 3">
    <name type="scientific">Alkalidesulfovibrio alkalitolerans DSM 16529</name>
    <dbReference type="NCBI Taxonomy" id="1121439"/>
    <lineage>
        <taxon>Bacteria</taxon>
        <taxon>Pseudomonadati</taxon>
        <taxon>Thermodesulfobacteriota</taxon>
        <taxon>Desulfovibrionia</taxon>
        <taxon>Desulfovibrionales</taxon>
        <taxon>Desulfovibrionaceae</taxon>
        <taxon>Alkalidesulfovibrio</taxon>
    </lineage>
</organism>
<name>S7UTD4_9BACT</name>
<dbReference type="eggNOG" id="COG4388">
    <property type="taxonomic scope" value="Bacteria"/>
</dbReference>
<dbReference type="InterPro" id="IPR012106">
    <property type="entry name" value="Phage_Mu_Gp1"/>
</dbReference>
<dbReference type="OrthoDB" id="2043985at2"/>
<dbReference type="AlphaFoldDB" id="S7UTD4"/>
<comment type="caution">
    <text evidence="2">The sequence shown here is derived from an EMBL/GenBank/DDBJ whole genome shotgun (WGS) entry which is preliminary data.</text>
</comment>
<keyword evidence="3" id="KW-1185">Reference proteome</keyword>
<accession>S7UTD4</accession>
<evidence type="ECO:0000256" key="1">
    <source>
        <dbReference type="SAM" id="MobiDB-lite"/>
    </source>
</evidence>
<reference evidence="2 3" key="1">
    <citation type="journal article" date="2013" name="Genome Announc.">
        <title>Draft genome sequences for three mercury-methylating, sulfate-reducing bacteria.</title>
        <authorList>
            <person name="Brown S.D."/>
            <person name="Hurt R.A.Jr."/>
            <person name="Gilmour C.C."/>
            <person name="Elias D.A."/>
        </authorList>
    </citation>
    <scope>NUCLEOTIDE SEQUENCE [LARGE SCALE GENOMIC DNA]</scope>
    <source>
        <strain evidence="2 3">DSM 16529</strain>
    </source>
</reference>
<gene>
    <name evidence="2" type="ORF">dsat_1934</name>
</gene>
<proteinExistence type="predicted"/>
<dbReference type="EMBL" id="ATHI01000003">
    <property type="protein sequence ID" value="EPR35593.1"/>
    <property type="molecule type" value="Genomic_DNA"/>
</dbReference>
<feature type="compositionally biased region" description="Basic and acidic residues" evidence="1">
    <location>
        <begin position="276"/>
        <end position="293"/>
    </location>
</feature>
<dbReference type="STRING" id="1121439.dsat_1934"/>
<feature type="region of interest" description="Disordered" evidence="1">
    <location>
        <begin position="273"/>
        <end position="314"/>
    </location>
</feature>
<dbReference type="PATRIC" id="fig|1121439.3.peg.322"/>
<protein>
    <submittedName>
        <fullName evidence="2">Mu phage/prophage I family protein</fullName>
    </submittedName>
</protein>
<dbReference type="Pfam" id="PF10123">
    <property type="entry name" value="Mu-like_Pro"/>
    <property type="match status" value="1"/>
</dbReference>
<evidence type="ECO:0000313" key="2">
    <source>
        <dbReference type="EMBL" id="EPR35593.1"/>
    </source>
</evidence>
<dbReference type="Proteomes" id="UP000014975">
    <property type="component" value="Unassembled WGS sequence"/>
</dbReference>
<dbReference type="PIRSF" id="PIRSF016624">
    <property type="entry name" value="Mu_prophg_I"/>
    <property type="match status" value="1"/>
</dbReference>
<sequence>MKTLTDRFSIRLPSSDTPPEWVHLVPAGNFSGRDGRGPYELDADAVLSAFAGWGIDLVVDYDHQTLTAEKKAGPVPAAGWIKKLELREDGVWGQATWTETAAKALAAKEYRYLSPVFAYDPDTGRVVSLSGAGLTNTPNLYLHAAASQGDPMSKELQERVAHKLGLAPTASAEEILAELDKKKDLLTAAQAAQGAAPDPTKYVPLDQHEAVSRKLAELEGEVKTKAATDAVSAAMSAGKIAPAMEGWAKDYAMADLEGFAKYVEAAPVIASSHSMKRPDGDGHSELSEDDRTAARLLGMSEEAFSQAKKDVQHG</sequence>
<dbReference type="RefSeq" id="WP_020885820.1">
    <property type="nucleotide sequence ID" value="NZ_ATHI01000003.1"/>
</dbReference>
<evidence type="ECO:0000313" key="3">
    <source>
        <dbReference type="Proteomes" id="UP000014975"/>
    </source>
</evidence>